<feature type="binding site" evidence="5">
    <location>
        <position position="182"/>
    </location>
    <ligand>
        <name>molybdate</name>
        <dbReference type="ChEBI" id="CHEBI:36264"/>
    </ligand>
</feature>
<proteinExistence type="inferred from homology"/>
<reference evidence="6 7" key="1">
    <citation type="submission" date="2018-10" db="EMBL/GenBank/DDBJ databases">
        <title>Draft genome sequence of Bacillus salarius IM0101, isolated from a hypersaline soil in Inner Mongolia, China.</title>
        <authorList>
            <person name="Yamprayoonswat W."/>
            <person name="Boonvisut S."/>
            <person name="Jumpathong W."/>
            <person name="Sittihan S."/>
            <person name="Ruangsuj P."/>
            <person name="Wanthongcharoen S."/>
            <person name="Thongpramul N."/>
            <person name="Pimmason S."/>
            <person name="Yu B."/>
            <person name="Yasawong M."/>
        </authorList>
    </citation>
    <scope>NUCLEOTIDE SEQUENCE [LARGE SCALE GENOMIC DNA]</scope>
    <source>
        <strain evidence="6 7">IM0101</strain>
    </source>
</reference>
<evidence type="ECO:0000313" key="6">
    <source>
        <dbReference type="EMBL" id="RSL33364.1"/>
    </source>
</evidence>
<dbReference type="PANTHER" id="PTHR30632">
    <property type="entry name" value="MOLYBDATE-BINDING PERIPLASMIC PROTEIN"/>
    <property type="match status" value="1"/>
</dbReference>
<dbReference type="PIRSF" id="PIRSF004846">
    <property type="entry name" value="ModA"/>
    <property type="match status" value="1"/>
</dbReference>
<dbReference type="Gene3D" id="3.40.190.10">
    <property type="entry name" value="Periplasmic binding protein-like II"/>
    <property type="match status" value="2"/>
</dbReference>
<feature type="binding site" evidence="5">
    <location>
        <position position="73"/>
    </location>
    <ligand>
        <name>molybdate</name>
        <dbReference type="ChEBI" id="CHEBI:36264"/>
    </ligand>
</feature>
<dbReference type="GO" id="GO:1901359">
    <property type="term" value="F:tungstate binding"/>
    <property type="evidence" value="ECO:0007669"/>
    <property type="project" value="UniProtKB-ARBA"/>
</dbReference>
<evidence type="ECO:0000256" key="5">
    <source>
        <dbReference type="PIRSR" id="PIRSR004846-1"/>
    </source>
</evidence>
<organism evidence="6 7">
    <name type="scientific">Salibacterium salarium</name>
    <dbReference type="NCBI Taxonomy" id="284579"/>
    <lineage>
        <taxon>Bacteria</taxon>
        <taxon>Bacillati</taxon>
        <taxon>Bacillota</taxon>
        <taxon>Bacilli</taxon>
        <taxon>Bacillales</taxon>
        <taxon>Bacillaceae</taxon>
    </lineage>
</organism>
<feature type="binding site" evidence="5">
    <location>
        <position position="45"/>
    </location>
    <ligand>
        <name>molybdate</name>
        <dbReference type="ChEBI" id="CHEBI:36264"/>
    </ligand>
</feature>
<evidence type="ECO:0000256" key="4">
    <source>
        <dbReference type="ARBA" id="ARBA00022729"/>
    </source>
</evidence>
<dbReference type="InterPro" id="IPR050682">
    <property type="entry name" value="ModA/WtpA"/>
</dbReference>
<name>A0A3R9QTW7_9BACI</name>
<dbReference type="GO" id="GO:0046872">
    <property type="term" value="F:metal ion binding"/>
    <property type="evidence" value="ECO:0007669"/>
    <property type="project" value="UniProtKB-KW"/>
</dbReference>
<dbReference type="SUPFAM" id="SSF53850">
    <property type="entry name" value="Periplasmic binding protein-like II"/>
    <property type="match status" value="1"/>
</dbReference>
<keyword evidence="2 5" id="KW-0500">Molybdenum</keyword>
<dbReference type="Proteomes" id="UP000275076">
    <property type="component" value="Unassembled WGS sequence"/>
</dbReference>
<evidence type="ECO:0000313" key="7">
    <source>
        <dbReference type="Proteomes" id="UP000275076"/>
    </source>
</evidence>
<dbReference type="RefSeq" id="WP_125555769.1">
    <property type="nucleotide sequence ID" value="NZ_RBVX01000008.1"/>
</dbReference>
<dbReference type="Pfam" id="PF13531">
    <property type="entry name" value="SBP_bac_11"/>
    <property type="match status" value="1"/>
</dbReference>
<sequence>MRLDSLYITQIIIIFMLISGCSTAELSSNKEDTATTTIRVSAASSLQDVMNETKKVFENQHSNITVVFNFGSSGSLKQQISMDAPIDLYLSASTQTVNALVEEGKLKENNIANVLQNELVLIEPAHSDSKIEQLQDITKDNIEKIAIGTPDSVPAGKYAEESLENIDGFDKKNLTLVQAKNVRQVLTYVENEDVAAGFVYKTDALISDKINTVISIDNDYHSPINYPAAITNQGKDKQEAQALFQFFQSDSFKKIAEDYGFKAQVEQ</sequence>
<dbReference type="GO" id="GO:0030973">
    <property type="term" value="F:molybdate ion binding"/>
    <property type="evidence" value="ECO:0007669"/>
    <property type="project" value="UniProtKB-ARBA"/>
</dbReference>
<accession>A0A3R9QTW7</accession>
<evidence type="ECO:0000256" key="1">
    <source>
        <dbReference type="ARBA" id="ARBA00009175"/>
    </source>
</evidence>
<dbReference type="EMBL" id="RBVX01000008">
    <property type="protein sequence ID" value="RSL33364.1"/>
    <property type="molecule type" value="Genomic_DNA"/>
</dbReference>
<comment type="caution">
    <text evidence="6">The sequence shown here is derived from an EMBL/GenBank/DDBJ whole genome shotgun (WGS) entry which is preliminary data.</text>
</comment>
<feature type="binding site" evidence="5">
    <location>
        <position position="200"/>
    </location>
    <ligand>
        <name>molybdate</name>
        <dbReference type="ChEBI" id="CHEBI:36264"/>
    </ligand>
</feature>
<evidence type="ECO:0000256" key="2">
    <source>
        <dbReference type="ARBA" id="ARBA00022505"/>
    </source>
</evidence>
<keyword evidence="3 5" id="KW-0479">Metal-binding</keyword>
<dbReference type="PANTHER" id="PTHR30632:SF0">
    <property type="entry name" value="SULFATE-BINDING PROTEIN"/>
    <property type="match status" value="1"/>
</dbReference>
<comment type="similarity">
    <text evidence="1">Belongs to the bacterial solute-binding protein ModA family.</text>
</comment>
<dbReference type="PROSITE" id="PS51257">
    <property type="entry name" value="PROKAR_LIPOPROTEIN"/>
    <property type="match status" value="1"/>
</dbReference>
<evidence type="ECO:0000256" key="3">
    <source>
        <dbReference type="ARBA" id="ARBA00022723"/>
    </source>
</evidence>
<dbReference type="FunFam" id="3.40.190.10:FF:000035">
    <property type="entry name" value="Molybdate ABC transporter substrate-binding protein"/>
    <property type="match status" value="1"/>
</dbReference>
<dbReference type="OrthoDB" id="9785015at2"/>
<dbReference type="GO" id="GO:0015689">
    <property type="term" value="P:molybdate ion transport"/>
    <property type="evidence" value="ECO:0007669"/>
    <property type="project" value="InterPro"/>
</dbReference>
<gene>
    <name evidence="6" type="primary">modA</name>
    <name evidence="6" type="ORF">D7Z54_10350</name>
</gene>
<dbReference type="NCBIfam" id="TIGR01256">
    <property type="entry name" value="modA"/>
    <property type="match status" value="1"/>
</dbReference>
<dbReference type="AlphaFoldDB" id="A0A3R9QTW7"/>
<feature type="binding site" evidence="5">
    <location>
        <position position="155"/>
    </location>
    <ligand>
        <name>molybdate</name>
        <dbReference type="ChEBI" id="CHEBI:36264"/>
    </ligand>
</feature>
<keyword evidence="7" id="KW-1185">Reference proteome</keyword>
<keyword evidence="4" id="KW-0732">Signal</keyword>
<protein>
    <submittedName>
        <fullName evidence="6">Molybdate ABC transporter substrate-binding protein</fullName>
    </submittedName>
</protein>
<dbReference type="InterPro" id="IPR005950">
    <property type="entry name" value="ModA"/>
</dbReference>